<keyword evidence="2" id="KW-1185">Reference proteome</keyword>
<dbReference type="eggNOG" id="ENOG502RFZS">
    <property type="taxonomic scope" value="Eukaryota"/>
</dbReference>
<name>G0QT21_ICHMU</name>
<evidence type="ECO:0000313" key="2">
    <source>
        <dbReference type="Proteomes" id="UP000008983"/>
    </source>
</evidence>
<proteinExistence type="predicted"/>
<organism evidence="1 2">
    <name type="scientific">Ichthyophthirius multifiliis</name>
    <name type="common">White spot disease agent</name>
    <name type="synonym">Ich</name>
    <dbReference type="NCBI Taxonomy" id="5932"/>
    <lineage>
        <taxon>Eukaryota</taxon>
        <taxon>Sar</taxon>
        <taxon>Alveolata</taxon>
        <taxon>Ciliophora</taxon>
        <taxon>Intramacronucleata</taxon>
        <taxon>Oligohymenophorea</taxon>
        <taxon>Hymenostomatida</taxon>
        <taxon>Ophryoglenina</taxon>
        <taxon>Ichthyophthirius</taxon>
    </lineage>
</organism>
<dbReference type="GeneID" id="14907788"/>
<dbReference type="OrthoDB" id="301924at2759"/>
<dbReference type="InParanoid" id="G0QT21"/>
<dbReference type="AlphaFoldDB" id="G0QT21"/>
<accession>G0QT21</accession>
<evidence type="ECO:0000313" key="1">
    <source>
        <dbReference type="EMBL" id="EGR31638.1"/>
    </source>
</evidence>
<protein>
    <submittedName>
        <fullName evidence="1">Uncharacterized protein</fullName>
    </submittedName>
</protein>
<dbReference type="EMBL" id="GL983838">
    <property type="protein sequence ID" value="EGR31638.1"/>
    <property type="molecule type" value="Genomic_DNA"/>
</dbReference>
<dbReference type="RefSeq" id="XP_004035124.1">
    <property type="nucleotide sequence ID" value="XM_004035076.1"/>
</dbReference>
<sequence length="233" mass="27675">MNLWKVKYILQIKERQEQGRLKKEKEVKSLNNSQCGQYQLEENKEEKDTYVSKKITALFLRKSIIFLIFELFQKSQDMQGEKKVQIFQKIKKYINIIRNSLILFTVNLKDLKNQFKGLEVLLLTYNKLISNIKTLIEILKKLIPETYLIPKLTISVGKLLNKDNLLRSVQNKWIEQSLNQAIQEKLIKNKDEINKDILFLFRLLTLKHKIKYPLQGGSYNIDLDLEMLQNINM</sequence>
<gene>
    <name evidence="1" type="ORF">IMG5_105510</name>
</gene>
<reference evidence="1 2" key="1">
    <citation type="submission" date="2011-07" db="EMBL/GenBank/DDBJ databases">
        <authorList>
            <person name="Coyne R."/>
            <person name="Brami D."/>
            <person name="Johnson J."/>
            <person name="Hostetler J."/>
            <person name="Hannick L."/>
            <person name="Clark T."/>
            <person name="Cassidy-Hanley D."/>
            <person name="Inman J."/>
        </authorList>
    </citation>
    <scope>NUCLEOTIDE SEQUENCE [LARGE SCALE GENOMIC DNA]</scope>
    <source>
        <strain evidence="1 2">G5</strain>
    </source>
</reference>
<dbReference type="Proteomes" id="UP000008983">
    <property type="component" value="Unassembled WGS sequence"/>
</dbReference>